<feature type="domain" description="Fungal lipase-type" evidence="1">
    <location>
        <begin position="91"/>
        <end position="214"/>
    </location>
</feature>
<organism evidence="2 3">
    <name type="scientific">Variovorax defluvii</name>
    <dbReference type="NCBI Taxonomy" id="913761"/>
    <lineage>
        <taxon>Bacteria</taxon>
        <taxon>Pseudomonadati</taxon>
        <taxon>Pseudomonadota</taxon>
        <taxon>Betaproteobacteria</taxon>
        <taxon>Burkholderiales</taxon>
        <taxon>Comamonadaceae</taxon>
        <taxon>Variovorax</taxon>
    </lineage>
</organism>
<evidence type="ECO:0000313" key="3">
    <source>
        <dbReference type="Proteomes" id="UP001500975"/>
    </source>
</evidence>
<gene>
    <name evidence="2" type="ORF">GCM10023165_10970</name>
</gene>
<evidence type="ECO:0000313" key="2">
    <source>
        <dbReference type="EMBL" id="GAA4334858.1"/>
    </source>
</evidence>
<dbReference type="InterPro" id="IPR051218">
    <property type="entry name" value="Sec_MonoDiacylglyc_Lipase"/>
</dbReference>
<dbReference type="Proteomes" id="UP001500975">
    <property type="component" value="Unassembled WGS sequence"/>
</dbReference>
<dbReference type="PANTHER" id="PTHR45856">
    <property type="entry name" value="ALPHA/BETA-HYDROLASES SUPERFAMILY PROTEIN"/>
    <property type="match status" value="1"/>
</dbReference>
<dbReference type="Pfam" id="PF01764">
    <property type="entry name" value="Lipase_3"/>
    <property type="match status" value="1"/>
</dbReference>
<sequence length="289" mass="31129">MTIDYDPSRTALYAPERHETLFEAGRSFTPVQWAIEAARLAYFRAEASEDEHRRLADALARAGFGAPTLIRHEGTHSFALAALHADGTALIAFRGTQPDEIRDIATNMQAHQVDWPESGGRVHAGFARSARMLMPAVLEWLRDGEGAGRRALILTGHSLGGALATLTATVLPPTQLVTLGAPRVGNTAFVGALAGIDMLRLVDGCDIVTQLPPAFSLYAHAGPTTYISCDGQAMHNPDVGFIESDRAQGRARYVIDHAWKPGAVLLRDLADHAPINYARAYFEVSGALP</sequence>
<dbReference type="CDD" id="cd00519">
    <property type="entry name" value="Lipase_3"/>
    <property type="match status" value="1"/>
</dbReference>
<dbReference type="InterPro" id="IPR029058">
    <property type="entry name" value="AB_hydrolase_fold"/>
</dbReference>
<keyword evidence="3" id="KW-1185">Reference proteome</keyword>
<protein>
    <recommendedName>
        <fullName evidence="1">Fungal lipase-type domain-containing protein</fullName>
    </recommendedName>
</protein>
<dbReference type="SUPFAM" id="SSF53474">
    <property type="entry name" value="alpha/beta-Hydrolases"/>
    <property type="match status" value="1"/>
</dbReference>
<dbReference type="PANTHER" id="PTHR45856:SF24">
    <property type="entry name" value="FUNGAL LIPASE-LIKE DOMAIN-CONTAINING PROTEIN"/>
    <property type="match status" value="1"/>
</dbReference>
<comment type="caution">
    <text evidence="2">The sequence shown here is derived from an EMBL/GenBank/DDBJ whole genome shotgun (WGS) entry which is preliminary data.</text>
</comment>
<name>A0ABP8H633_9BURK</name>
<dbReference type="InterPro" id="IPR002921">
    <property type="entry name" value="Fungal_lipase-type"/>
</dbReference>
<dbReference type="RefSeq" id="WP_345536422.1">
    <property type="nucleotide sequence ID" value="NZ_BAABGJ010000009.1"/>
</dbReference>
<reference evidence="3" key="1">
    <citation type="journal article" date="2019" name="Int. J. Syst. Evol. Microbiol.">
        <title>The Global Catalogue of Microorganisms (GCM) 10K type strain sequencing project: providing services to taxonomists for standard genome sequencing and annotation.</title>
        <authorList>
            <consortium name="The Broad Institute Genomics Platform"/>
            <consortium name="The Broad Institute Genome Sequencing Center for Infectious Disease"/>
            <person name="Wu L."/>
            <person name="Ma J."/>
        </authorList>
    </citation>
    <scope>NUCLEOTIDE SEQUENCE [LARGE SCALE GENOMIC DNA]</scope>
    <source>
        <strain evidence="3">JCM 17804</strain>
    </source>
</reference>
<dbReference type="Gene3D" id="3.40.50.1820">
    <property type="entry name" value="alpha/beta hydrolase"/>
    <property type="match status" value="1"/>
</dbReference>
<accession>A0ABP8H633</accession>
<proteinExistence type="predicted"/>
<dbReference type="EMBL" id="BAABGJ010000009">
    <property type="protein sequence ID" value="GAA4334858.1"/>
    <property type="molecule type" value="Genomic_DNA"/>
</dbReference>
<evidence type="ECO:0000259" key="1">
    <source>
        <dbReference type="Pfam" id="PF01764"/>
    </source>
</evidence>